<dbReference type="GO" id="GO:0004814">
    <property type="term" value="F:arginine-tRNA ligase activity"/>
    <property type="evidence" value="ECO:0007669"/>
    <property type="project" value="UniProtKB-UniRule"/>
</dbReference>
<keyword evidence="4 8" id="KW-0067">ATP-binding</keyword>
<comment type="subunit">
    <text evidence="8">Monomer.</text>
</comment>
<evidence type="ECO:0000256" key="8">
    <source>
        <dbReference type="HAMAP-Rule" id="MF_00123"/>
    </source>
</evidence>
<dbReference type="Pfam" id="PF03485">
    <property type="entry name" value="Arg_tRNA_synt_N"/>
    <property type="match status" value="1"/>
</dbReference>
<dbReference type="GO" id="GO:0005737">
    <property type="term" value="C:cytoplasm"/>
    <property type="evidence" value="ECO:0007669"/>
    <property type="project" value="UniProtKB-SubCell"/>
</dbReference>
<dbReference type="InterPro" id="IPR014729">
    <property type="entry name" value="Rossmann-like_a/b/a_fold"/>
</dbReference>
<proteinExistence type="inferred from homology"/>
<sequence>MLKQKILEDLKKVVKELGHKTIDIVLSIPKNPSFGDYTTNLVLQLAKVKSTKGKQIPTEIANEILQKFEKPDYLEKVEIAGRGFINFYIKNKELIKNTDGLGILQKSDNPQKVFIEYGHVNPLKEIHIGHLRTFILGESLSRIYDSLGHEVFRANYQGDIGLHIAKAIWGIRKLGLPSKQLNLEEKAKFLGQAYAEGNKSYEDPHIKKEIDQINTALYQKDPALKEIYTLAREWSLQYFEPIYELLGIKYDRCFFESEVFERGKEIILENMDSPREAGKIFEENAGAVIFPGEKYGLHTRVFITTAGNPTYEGKDMGLAELEYDTFNYDKSIHVVASEQEGYFQVIFKAMELIFPYLKGKKYHLSYGVVDLKEGKMSSRTGNVITVDDLYHVVSEKVREIMKQTKVHIDQEVVRMVALGAIKFSYLKFSPRPNMVFDLEESVSLEGDSGPYIQYTYARIQSVLRKTQKGVKNGFESIEVDTVERAILRSLLYFQETVEQAAATLHPNLLASYLVELARLYNLFYQGSRIIGSQKQDFRLKLSEEVGKVLEKGLYLLGIEAPERM</sequence>
<dbReference type="SMART" id="SM00836">
    <property type="entry name" value="DALR_1"/>
    <property type="match status" value="1"/>
</dbReference>
<dbReference type="InterPro" id="IPR001278">
    <property type="entry name" value="Arg-tRNA-ligase"/>
</dbReference>
<evidence type="ECO:0000256" key="2">
    <source>
        <dbReference type="ARBA" id="ARBA00022598"/>
    </source>
</evidence>
<comment type="subcellular location">
    <subcellularLocation>
        <location evidence="8">Cytoplasm</location>
    </subcellularLocation>
</comment>
<evidence type="ECO:0000256" key="6">
    <source>
        <dbReference type="ARBA" id="ARBA00023146"/>
    </source>
</evidence>
<evidence type="ECO:0000259" key="11">
    <source>
        <dbReference type="SMART" id="SM01016"/>
    </source>
</evidence>
<evidence type="ECO:0000256" key="4">
    <source>
        <dbReference type="ARBA" id="ARBA00022840"/>
    </source>
</evidence>
<keyword evidence="6 8" id="KW-0030">Aminoacyl-tRNA synthetase</keyword>
<dbReference type="SUPFAM" id="SSF55190">
    <property type="entry name" value="Arginyl-tRNA synthetase (ArgRS), N-terminal 'additional' domain"/>
    <property type="match status" value="1"/>
</dbReference>
<dbReference type="NCBIfam" id="TIGR00456">
    <property type="entry name" value="argS"/>
    <property type="match status" value="1"/>
</dbReference>
<reference evidence="12 13" key="1">
    <citation type="journal article" date="2016" name="Nat. Commun.">
        <title>Thousands of microbial genomes shed light on interconnected biogeochemical processes in an aquifer system.</title>
        <authorList>
            <person name="Anantharaman K."/>
            <person name="Brown C.T."/>
            <person name="Hug L.A."/>
            <person name="Sharon I."/>
            <person name="Castelle C.J."/>
            <person name="Probst A.J."/>
            <person name="Thomas B.C."/>
            <person name="Singh A."/>
            <person name="Wilkins M.J."/>
            <person name="Karaoz U."/>
            <person name="Brodie E.L."/>
            <person name="Williams K.H."/>
            <person name="Hubbard S.S."/>
            <person name="Banfield J.F."/>
        </authorList>
    </citation>
    <scope>NUCLEOTIDE SEQUENCE [LARGE SCALE GENOMIC DNA]</scope>
</reference>
<dbReference type="Proteomes" id="UP000177555">
    <property type="component" value="Unassembled WGS sequence"/>
</dbReference>
<dbReference type="Gene3D" id="3.40.50.620">
    <property type="entry name" value="HUPs"/>
    <property type="match status" value="1"/>
</dbReference>
<accession>A0A1F5JGH1</accession>
<dbReference type="SUPFAM" id="SSF52374">
    <property type="entry name" value="Nucleotidylyl transferase"/>
    <property type="match status" value="1"/>
</dbReference>
<organism evidence="12 13">
    <name type="scientific">Candidatus Daviesbacteria bacterium RIFCSPHIGHO2_01_FULL_40_11</name>
    <dbReference type="NCBI Taxonomy" id="1797762"/>
    <lineage>
        <taxon>Bacteria</taxon>
        <taxon>Candidatus Daviesiibacteriota</taxon>
    </lineage>
</organism>
<dbReference type="SMART" id="SM01016">
    <property type="entry name" value="Arg_tRNA_synt_N"/>
    <property type="match status" value="1"/>
</dbReference>
<evidence type="ECO:0000256" key="5">
    <source>
        <dbReference type="ARBA" id="ARBA00022917"/>
    </source>
</evidence>
<evidence type="ECO:0000313" key="13">
    <source>
        <dbReference type="Proteomes" id="UP000177555"/>
    </source>
</evidence>
<dbReference type="Gene3D" id="3.30.1360.70">
    <property type="entry name" value="Arginyl tRNA synthetase N-terminal domain"/>
    <property type="match status" value="1"/>
</dbReference>
<feature type="domain" description="DALR anticodon binding" evidence="10">
    <location>
        <begin position="452"/>
        <end position="564"/>
    </location>
</feature>
<evidence type="ECO:0000313" key="12">
    <source>
        <dbReference type="EMBL" id="OGE27590.1"/>
    </source>
</evidence>
<dbReference type="Pfam" id="PF05746">
    <property type="entry name" value="DALR_1"/>
    <property type="match status" value="1"/>
</dbReference>
<comment type="catalytic activity">
    <reaction evidence="7 8">
        <text>tRNA(Arg) + L-arginine + ATP = L-arginyl-tRNA(Arg) + AMP + diphosphate</text>
        <dbReference type="Rhea" id="RHEA:20301"/>
        <dbReference type="Rhea" id="RHEA-COMP:9658"/>
        <dbReference type="Rhea" id="RHEA-COMP:9673"/>
        <dbReference type="ChEBI" id="CHEBI:30616"/>
        <dbReference type="ChEBI" id="CHEBI:32682"/>
        <dbReference type="ChEBI" id="CHEBI:33019"/>
        <dbReference type="ChEBI" id="CHEBI:78442"/>
        <dbReference type="ChEBI" id="CHEBI:78513"/>
        <dbReference type="ChEBI" id="CHEBI:456215"/>
        <dbReference type="EC" id="6.1.1.19"/>
    </reaction>
</comment>
<feature type="short sequence motif" description="'HIGH' region" evidence="8">
    <location>
        <begin position="120"/>
        <end position="130"/>
    </location>
</feature>
<comment type="caution">
    <text evidence="12">The sequence shown here is derived from an EMBL/GenBank/DDBJ whole genome shotgun (WGS) entry which is preliminary data.</text>
</comment>
<dbReference type="InterPro" id="IPR008909">
    <property type="entry name" value="DALR_anticod-bd"/>
</dbReference>
<comment type="similarity">
    <text evidence="1 8 9">Belongs to the class-I aminoacyl-tRNA synthetase family.</text>
</comment>
<feature type="domain" description="Arginyl tRNA synthetase N-terminal" evidence="11">
    <location>
        <begin position="4"/>
        <end position="89"/>
    </location>
</feature>
<keyword evidence="2 8" id="KW-0436">Ligase</keyword>
<dbReference type="Gene3D" id="1.10.730.10">
    <property type="entry name" value="Isoleucyl-tRNA Synthetase, Domain 1"/>
    <property type="match status" value="1"/>
</dbReference>
<dbReference type="InterPro" id="IPR005148">
    <property type="entry name" value="Arg-tRNA-synth_N"/>
</dbReference>
<dbReference type="GO" id="GO:0005524">
    <property type="term" value="F:ATP binding"/>
    <property type="evidence" value="ECO:0007669"/>
    <property type="project" value="UniProtKB-UniRule"/>
</dbReference>
<dbReference type="EC" id="6.1.1.19" evidence="8"/>
<dbReference type="InterPro" id="IPR035684">
    <property type="entry name" value="ArgRS_core"/>
</dbReference>
<evidence type="ECO:0000256" key="9">
    <source>
        <dbReference type="RuleBase" id="RU363038"/>
    </source>
</evidence>
<keyword evidence="5 8" id="KW-0648">Protein biosynthesis</keyword>
<keyword evidence="8" id="KW-0963">Cytoplasm</keyword>
<keyword evidence="3 8" id="KW-0547">Nucleotide-binding</keyword>
<dbReference type="GO" id="GO:0006420">
    <property type="term" value="P:arginyl-tRNA aminoacylation"/>
    <property type="evidence" value="ECO:0007669"/>
    <property type="project" value="UniProtKB-UniRule"/>
</dbReference>
<dbReference type="HAMAP" id="MF_00123">
    <property type="entry name" value="Arg_tRNA_synth"/>
    <property type="match status" value="1"/>
</dbReference>
<evidence type="ECO:0000256" key="7">
    <source>
        <dbReference type="ARBA" id="ARBA00049339"/>
    </source>
</evidence>
<dbReference type="EMBL" id="MFCP01000035">
    <property type="protein sequence ID" value="OGE27590.1"/>
    <property type="molecule type" value="Genomic_DNA"/>
</dbReference>
<evidence type="ECO:0000256" key="1">
    <source>
        <dbReference type="ARBA" id="ARBA00005594"/>
    </source>
</evidence>
<dbReference type="SUPFAM" id="SSF47323">
    <property type="entry name" value="Anticodon-binding domain of a subclass of class I aminoacyl-tRNA synthetases"/>
    <property type="match status" value="1"/>
</dbReference>
<dbReference type="PRINTS" id="PR01038">
    <property type="entry name" value="TRNASYNTHARG"/>
</dbReference>
<dbReference type="InterPro" id="IPR036695">
    <property type="entry name" value="Arg-tRNA-synth_N_sf"/>
</dbReference>
<dbReference type="AlphaFoldDB" id="A0A1F5JGH1"/>
<evidence type="ECO:0000256" key="3">
    <source>
        <dbReference type="ARBA" id="ARBA00022741"/>
    </source>
</evidence>
<protein>
    <recommendedName>
        <fullName evidence="8">Arginine--tRNA ligase</fullName>
        <ecNumber evidence="8">6.1.1.19</ecNumber>
    </recommendedName>
    <alternativeName>
        <fullName evidence="8">Arginyl-tRNA synthetase</fullName>
        <shortName evidence="8">ArgRS</shortName>
    </alternativeName>
</protein>
<dbReference type="Pfam" id="PF00750">
    <property type="entry name" value="tRNA-synt_1d"/>
    <property type="match status" value="1"/>
</dbReference>
<dbReference type="FunFam" id="1.10.730.10:FF:000006">
    <property type="entry name" value="Arginyl-tRNA synthetase 2, mitochondrial"/>
    <property type="match status" value="1"/>
</dbReference>
<dbReference type="InterPro" id="IPR009080">
    <property type="entry name" value="tRNAsynth_Ia_anticodon-bd"/>
</dbReference>
<dbReference type="PANTHER" id="PTHR11956">
    <property type="entry name" value="ARGINYL-TRNA SYNTHETASE"/>
    <property type="match status" value="1"/>
</dbReference>
<evidence type="ECO:0000259" key="10">
    <source>
        <dbReference type="SMART" id="SM00836"/>
    </source>
</evidence>
<dbReference type="PANTHER" id="PTHR11956:SF5">
    <property type="entry name" value="ARGININE--TRNA LIGASE, CYTOPLASMIC"/>
    <property type="match status" value="1"/>
</dbReference>
<gene>
    <name evidence="8" type="primary">argS</name>
    <name evidence="12" type="ORF">A2867_03725</name>
</gene>
<name>A0A1F5JGH1_9BACT</name>